<evidence type="ECO:0000256" key="6">
    <source>
        <dbReference type="ARBA" id="ARBA00023296"/>
    </source>
</evidence>
<sequence>RERSNWSGDVVLDGKRRRVSAPTKTEANKRLRRLIADHARGELADGNATVAAAVEAWRTRELAGKTLAPKTVELAEWACDLVVAELGTVRLKRLNVVRIERALDALAAGSQGRPLGRRSLVLVRATLRQVLDFARKRKLIGTNPADDAVLPAEAAKAQARTALDSDSTSRLWAALEGEGTYGALFRLQLATGLRPGEAAGLCWDSIDLDASPPTLTVRRQVRLVKGKPRLVHAVKTKGSRRSV</sequence>
<dbReference type="GO" id="GO:0075713">
    <property type="term" value="P:establishment of integrated proviral latency"/>
    <property type="evidence" value="ECO:0007669"/>
    <property type="project" value="UniProtKB-KW"/>
</dbReference>
<dbReference type="EMBL" id="BARS01048346">
    <property type="protein sequence ID" value="GAG35535.1"/>
    <property type="molecule type" value="Genomic_DNA"/>
</dbReference>
<evidence type="ECO:0000313" key="8">
    <source>
        <dbReference type="EMBL" id="GAG35535.1"/>
    </source>
</evidence>
<evidence type="ECO:0000256" key="5">
    <source>
        <dbReference type="ARBA" id="ARBA00023195"/>
    </source>
</evidence>
<keyword evidence="6" id="KW-1160">Virus entry into host cell</keyword>
<comment type="similarity">
    <text evidence="1">Belongs to the 'phage' integrase family.</text>
</comment>
<dbReference type="InterPro" id="IPR002104">
    <property type="entry name" value="Integrase_catalytic"/>
</dbReference>
<dbReference type="AlphaFoldDB" id="X0WXV4"/>
<comment type="caution">
    <text evidence="8">The sequence shown here is derived from an EMBL/GenBank/DDBJ whole genome shotgun (WGS) entry which is preliminary data.</text>
</comment>
<keyword evidence="3" id="KW-0238">DNA-binding</keyword>
<accession>X0WXV4</accession>
<evidence type="ECO:0000256" key="2">
    <source>
        <dbReference type="ARBA" id="ARBA00022908"/>
    </source>
</evidence>
<feature type="non-terminal residue" evidence="8">
    <location>
        <position position="1"/>
    </location>
</feature>
<dbReference type="InterPro" id="IPR010998">
    <property type="entry name" value="Integrase_recombinase_N"/>
</dbReference>
<organism evidence="8">
    <name type="scientific">marine sediment metagenome</name>
    <dbReference type="NCBI Taxonomy" id="412755"/>
    <lineage>
        <taxon>unclassified sequences</taxon>
        <taxon>metagenomes</taxon>
        <taxon>ecological metagenomes</taxon>
    </lineage>
</organism>
<dbReference type="GO" id="GO:0015074">
    <property type="term" value="P:DNA integration"/>
    <property type="evidence" value="ECO:0007669"/>
    <property type="project" value="UniProtKB-KW"/>
</dbReference>
<keyword evidence="5" id="KW-1179">Viral genome integration</keyword>
<evidence type="ECO:0000259" key="7">
    <source>
        <dbReference type="PROSITE" id="PS51898"/>
    </source>
</evidence>
<gene>
    <name evidence="8" type="ORF">S01H1_72480</name>
</gene>
<evidence type="ECO:0000256" key="1">
    <source>
        <dbReference type="ARBA" id="ARBA00008857"/>
    </source>
</evidence>
<keyword evidence="2" id="KW-0229">DNA integration</keyword>
<dbReference type="InterPro" id="IPR013762">
    <property type="entry name" value="Integrase-like_cat_sf"/>
</dbReference>
<dbReference type="GO" id="GO:0006310">
    <property type="term" value="P:DNA recombination"/>
    <property type="evidence" value="ECO:0007669"/>
    <property type="project" value="UniProtKB-KW"/>
</dbReference>
<feature type="domain" description="Tyr recombinase" evidence="7">
    <location>
        <begin position="158"/>
        <end position="243"/>
    </location>
</feature>
<evidence type="ECO:0000256" key="3">
    <source>
        <dbReference type="ARBA" id="ARBA00023125"/>
    </source>
</evidence>
<dbReference type="GO" id="GO:0003677">
    <property type="term" value="F:DNA binding"/>
    <property type="evidence" value="ECO:0007669"/>
    <property type="project" value="UniProtKB-KW"/>
</dbReference>
<dbReference type="PANTHER" id="PTHR30629:SF2">
    <property type="entry name" value="PROPHAGE INTEGRASE INTS-RELATED"/>
    <property type="match status" value="1"/>
</dbReference>
<dbReference type="Gene3D" id="1.10.443.10">
    <property type="entry name" value="Intergrase catalytic core"/>
    <property type="match status" value="1"/>
</dbReference>
<dbReference type="SUPFAM" id="SSF56349">
    <property type="entry name" value="DNA breaking-rejoining enzymes"/>
    <property type="match status" value="1"/>
</dbReference>
<reference evidence="8" key="1">
    <citation type="journal article" date="2014" name="Front. Microbiol.">
        <title>High frequency of phylogenetically diverse reductive dehalogenase-homologous genes in deep subseafloor sedimentary metagenomes.</title>
        <authorList>
            <person name="Kawai M."/>
            <person name="Futagami T."/>
            <person name="Toyoda A."/>
            <person name="Takaki Y."/>
            <person name="Nishi S."/>
            <person name="Hori S."/>
            <person name="Arai W."/>
            <person name="Tsubouchi T."/>
            <person name="Morono Y."/>
            <person name="Uchiyama I."/>
            <person name="Ito T."/>
            <person name="Fujiyama A."/>
            <person name="Inagaki F."/>
            <person name="Takami H."/>
        </authorList>
    </citation>
    <scope>NUCLEOTIDE SEQUENCE</scope>
    <source>
        <strain evidence="8">Expedition CK06-06</strain>
    </source>
</reference>
<keyword evidence="4" id="KW-0233">DNA recombination</keyword>
<dbReference type="Gene3D" id="1.10.150.130">
    <property type="match status" value="1"/>
</dbReference>
<dbReference type="GO" id="GO:0044826">
    <property type="term" value="P:viral genome integration into host DNA"/>
    <property type="evidence" value="ECO:0007669"/>
    <property type="project" value="UniProtKB-KW"/>
</dbReference>
<feature type="non-terminal residue" evidence="8">
    <location>
        <position position="243"/>
    </location>
</feature>
<evidence type="ECO:0000256" key="4">
    <source>
        <dbReference type="ARBA" id="ARBA00023172"/>
    </source>
</evidence>
<dbReference type="InterPro" id="IPR050808">
    <property type="entry name" value="Phage_Integrase"/>
</dbReference>
<dbReference type="PROSITE" id="PS51898">
    <property type="entry name" value="TYR_RECOMBINASE"/>
    <property type="match status" value="1"/>
</dbReference>
<dbReference type="GO" id="GO:0046718">
    <property type="term" value="P:symbiont entry into host cell"/>
    <property type="evidence" value="ECO:0007669"/>
    <property type="project" value="UniProtKB-KW"/>
</dbReference>
<name>X0WXV4_9ZZZZ</name>
<protein>
    <recommendedName>
        <fullName evidence="7">Tyr recombinase domain-containing protein</fullName>
    </recommendedName>
</protein>
<dbReference type="PANTHER" id="PTHR30629">
    <property type="entry name" value="PROPHAGE INTEGRASE"/>
    <property type="match status" value="1"/>
</dbReference>
<dbReference type="InterPro" id="IPR011010">
    <property type="entry name" value="DNA_brk_join_enz"/>
</dbReference>
<proteinExistence type="inferred from homology"/>